<reference evidence="2" key="1">
    <citation type="submission" date="2020-06" db="EMBL/GenBank/DDBJ databases">
        <title>Draft genome of Bugula neritina, a colonial animal packing powerful symbionts and potential medicines.</title>
        <authorList>
            <person name="Rayko M."/>
        </authorList>
    </citation>
    <scope>NUCLEOTIDE SEQUENCE [LARGE SCALE GENOMIC DNA]</scope>
    <source>
        <strain evidence="2">Kwan_BN1</strain>
    </source>
</reference>
<dbReference type="AlphaFoldDB" id="A0A7J7K095"/>
<evidence type="ECO:0000313" key="3">
    <source>
        <dbReference type="Proteomes" id="UP000593567"/>
    </source>
</evidence>
<gene>
    <name evidence="2" type="ORF">EB796_010299</name>
</gene>
<feature type="compositionally biased region" description="Low complexity" evidence="1">
    <location>
        <begin position="70"/>
        <end position="89"/>
    </location>
</feature>
<keyword evidence="3" id="KW-1185">Reference proteome</keyword>
<proteinExistence type="predicted"/>
<organism evidence="2 3">
    <name type="scientific">Bugula neritina</name>
    <name type="common">Brown bryozoan</name>
    <name type="synonym">Sertularia neritina</name>
    <dbReference type="NCBI Taxonomy" id="10212"/>
    <lineage>
        <taxon>Eukaryota</taxon>
        <taxon>Metazoa</taxon>
        <taxon>Spiralia</taxon>
        <taxon>Lophotrochozoa</taxon>
        <taxon>Bryozoa</taxon>
        <taxon>Gymnolaemata</taxon>
        <taxon>Cheilostomatida</taxon>
        <taxon>Flustrina</taxon>
        <taxon>Buguloidea</taxon>
        <taxon>Bugulidae</taxon>
        <taxon>Bugula</taxon>
    </lineage>
</organism>
<evidence type="ECO:0000256" key="1">
    <source>
        <dbReference type="SAM" id="MobiDB-lite"/>
    </source>
</evidence>
<feature type="region of interest" description="Disordered" evidence="1">
    <location>
        <begin position="52"/>
        <end position="90"/>
    </location>
</feature>
<accession>A0A7J7K095</accession>
<feature type="compositionally biased region" description="Polar residues" evidence="1">
    <location>
        <begin position="52"/>
        <end position="62"/>
    </location>
</feature>
<name>A0A7J7K095_BUGNE</name>
<protein>
    <submittedName>
        <fullName evidence="2">Uncharacterized protein</fullName>
    </submittedName>
</protein>
<sequence>MSQPCCGGQRLRADVKEHRYNNGRMETEQAAHIIQHNLRQYTLSKKFQRLRSSNEQRLTQDIPSDRDSVWSDVDVSSHPPSPHLSSASDTSNGYLDTAFIGHNDPSFSPKSQNVSSVSSNGVFETAFLTHSPASKTVAQSLASTSTVVYVDAFSPVKDKFALNPKSARQGCNSPTNDLMLLSEDSMREVGLEGGNTE</sequence>
<evidence type="ECO:0000313" key="2">
    <source>
        <dbReference type="EMBL" id="KAF6031384.1"/>
    </source>
</evidence>
<dbReference type="EMBL" id="VXIV02001607">
    <property type="protein sequence ID" value="KAF6031384.1"/>
    <property type="molecule type" value="Genomic_DNA"/>
</dbReference>
<comment type="caution">
    <text evidence="2">The sequence shown here is derived from an EMBL/GenBank/DDBJ whole genome shotgun (WGS) entry which is preliminary data.</text>
</comment>
<dbReference type="Proteomes" id="UP000593567">
    <property type="component" value="Unassembled WGS sequence"/>
</dbReference>